<evidence type="ECO:0000313" key="3">
    <source>
        <dbReference type="EMBL" id="RIA89997.1"/>
    </source>
</evidence>
<dbReference type="Gene3D" id="3.40.50.300">
    <property type="entry name" value="P-loop containing nucleotide triphosphate hydrolases"/>
    <property type="match status" value="1"/>
</dbReference>
<gene>
    <name evidence="3" type="ORF">C1645_738186</name>
</gene>
<dbReference type="InterPro" id="IPR049945">
    <property type="entry name" value="AAA_22"/>
</dbReference>
<keyword evidence="1" id="KW-1133">Transmembrane helix</keyword>
<dbReference type="Pfam" id="PF13401">
    <property type="entry name" value="AAA_22"/>
    <property type="match status" value="1"/>
</dbReference>
<reference evidence="3 4" key="1">
    <citation type="submission" date="2018-06" db="EMBL/GenBank/DDBJ databases">
        <title>Comparative genomics reveals the genomic features of Rhizophagus irregularis, R. cerebriforme, R. diaphanum and Gigaspora rosea, and their symbiotic lifestyle signature.</title>
        <authorList>
            <person name="Morin E."/>
            <person name="San Clemente H."/>
            <person name="Chen E.C.H."/>
            <person name="De La Providencia I."/>
            <person name="Hainaut M."/>
            <person name="Kuo A."/>
            <person name="Kohler A."/>
            <person name="Murat C."/>
            <person name="Tang N."/>
            <person name="Roy S."/>
            <person name="Loubradou J."/>
            <person name="Henrissat B."/>
            <person name="Grigoriev I.V."/>
            <person name="Corradi N."/>
            <person name="Roux C."/>
            <person name="Martin F.M."/>
        </authorList>
    </citation>
    <scope>NUCLEOTIDE SEQUENCE [LARGE SCALE GENOMIC DNA]</scope>
    <source>
        <strain evidence="3 4">DAOM 227022</strain>
    </source>
</reference>
<feature type="domain" description="ORC1/DEAH AAA+ ATPase" evidence="2">
    <location>
        <begin position="122"/>
        <end position="225"/>
    </location>
</feature>
<feature type="transmembrane region" description="Helical" evidence="1">
    <location>
        <begin position="7"/>
        <end position="25"/>
    </location>
</feature>
<keyword evidence="4" id="KW-1185">Reference proteome</keyword>
<keyword evidence="1" id="KW-0812">Transmembrane</keyword>
<dbReference type="EMBL" id="QKYT01000196">
    <property type="protein sequence ID" value="RIA89997.1"/>
    <property type="molecule type" value="Genomic_DNA"/>
</dbReference>
<dbReference type="SUPFAM" id="SSF52540">
    <property type="entry name" value="P-loop containing nucleoside triphosphate hydrolases"/>
    <property type="match status" value="1"/>
</dbReference>
<sequence>MQKIYINIYVYIYASDVAHFFYFYFSKSFTNFSPPLHISSEASIFIPAVVGLLVSILIFFISGDVIYAWGRSKYNEYLLNKTVEEGIQPKIDISNDEFVSRPLAVDRLKKILQPHRNHSYYHVICGEHGTGKTTLARIASNEVGCGVIYVDIPANPNQLGKAFRKAINFAFEEVSYTGQMLRKIKSDVNKPKISEWEKALEAFNHASEVYKAKHDKPMVIVDDAKYSADNRKYIAVFVSSDEKNGIAWSRAKPVMEIVIKQQVLTEVEKKFQSAQLLPNDSYYEVGKSIIKDLLNSKELSFLVFKKYFNKAEGLNEVLGSNIFSYHPEKNIVTFQSQSVEFYIRENTDIFIK</sequence>
<organism evidence="3 4">
    <name type="scientific">Glomus cerebriforme</name>
    <dbReference type="NCBI Taxonomy" id="658196"/>
    <lineage>
        <taxon>Eukaryota</taxon>
        <taxon>Fungi</taxon>
        <taxon>Fungi incertae sedis</taxon>
        <taxon>Mucoromycota</taxon>
        <taxon>Glomeromycotina</taxon>
        <taxon>Glomeromycetes</taxon>
        <taxon>Glomerales</taxon>
        <taxon>Glomeraceae</taxon>
        <taxon>Glomus</taxon>
    </lineage>
</organism>
<dbReference type="GO" id="GO:0016887">
    <property type="term" value="F:ATP hydrolysis activity"/>
    <property type="evidence" value="ECO:0007669"/>
    <property type="project" value="InterPro"/>
</dbReference>
<evidence type="ECO:0000256" key="1">
    <source>
        <dbReference type="SAM" id="Phobius"/>
    </source>
</evidence>
<keyword evidence="1" id="KW-0472">Membrane</keyword>
<dbReference type="Proteomes" id="UP000265703">
    <property type="component" value="Unassembled WGS sequence"/>
</dbReference>
<evidence type="ECO:0000259" key="2">
    <source>
        <dbReference type="Pfam" id="PF13401"/>
    </source>
</evidence>
<evidence type="ECO:0000313" key="4">
    <source>
        <dbReference type="Proteomes" id="UP000265703"/>
    </source>
</evidence>
<name>A0A397T1P8_9GLOM</name>
<dbReference type="OrthoDB" id="511599at2759"/>
<dbReference type="AlphaFoldDB" id="A0A397T1P8"/>
<dbReference type="InterPro" id="IPR027417">
    <property type="entry name" value="P-loop_NTPase"/>
</dbReference>
<accession>A0A397T1P8</accession>
<feature type="transmembrane region" description="Helical" evidence="1">
    <location>
        <begin position="45"/>
        <end position="69"/>
    </location>
</feature>
<comment type="caution">
    <text evidence="3">The sequence shown here is derived from an EMBL/GenBank/DDBJ whole genome shotgun (WGS) entry which is preliminary data.</text>
</comment>
<proteinExistence type="predicted"/>
<protein>
    <recommendedName>
        <fullName evidence="2">ORC1/DEAH AAA+ ATPase domain-containing protein</fullName>
    </recommendedName>
</protein>
<dbReference type="STRING" id="658196.A0A397T1P8"/>